<keyword evidence="1" id="KW-0560">Oxidoreductase</keyword>
<dbReference type="SUPFAM" id="SSF51905">
    <property type="entry name" value="FAD/NAD(P)-binding domain"/>
    <property type="match status" value="3"/>
</dbReference>
<proteinExistence type="predicted"/>
<dbReference type="RefSeq" id="WP_085200238.1">
    <property type="nucleotide sequence ID" value="NZ_JACKVI010000006.1"/>
</dbReference>
<dbReference type="InterPro" id="IPR051209">
    <property type="entry name" value="FAD-bind_Monooxygenase_sf"/>
</dbReference>
<name>A0A1X1UFZ3_9MYCO</name>
<dbReference type="Pfam" id="PF13738">
    <property type="entry name" value="Pyr_redox_3"/>
    <property type="match status" value="1"/>
</dbReference>
<sequence>MADLKFVIVGAGMAGILSAIKLREAGFTDVTVYEKADRLGGTWRENTYPGIACDVPSHLYTYTFAPNPEWSHAFAPGPEILAYFETVAARYGVDGLIRYGNEVRHLEHDGNRWRIETSSGERDDADVVIAATGVLHHPRYPDIDGLDDFAGTVFHSARWNHDAQLAGARLGVIGTGSSAVQVTGAVTDLVGELRLFQRTPQWILPVDNPPIAEADRARYRADPGTMTALRAELNTGFVQSFANAVVDADSAALKTLQKLACANLEDSVTDPELREKLRPDYRAGCKRLIISPNFYRAIQQPNAHLVTERIARVEADGVRTADGVLHRLDVLVLATGFRVDRFLRPIDVVGRGGVRLDDLWAKRPFAYLSVSVPDFPNLFLLNGPNGPVGNFSLIDVAEAQFGYLMQLIELLAGGECRQVSASRQATARFEADRVEAAKNTVWVTGCRSWYLDDRGVPMAWPWSFTRFREVMARPAMADYELL</sequence>
<dbReference type="PANTHER" id="PTHR42877">
    <property type="entry name" value="L-ORNITHINE N(5)-MONOOXYGENASE-RELATED"/>
    <property type="match status" value="1"/>
</dbReference>
<dbReference type="InterPro" id="IPR036188">
    <property type="entry name" value="FAD/NAD-bd_sf"/>
</dbReference>
<dbReference type="Proteomes" id="UP000194000">
    <property type="component" value="Unassembled WGS sequence"/>
</dbReference>
<dbReference type="GO" id="GO:0004497">
    <property type="term" value="F:monooxygenase activity"/>
    <property type="evidence" value="ECO:0007669"/>
    <property type="project" value="UniProtKB-KW"/>
</dbReference>
<dbReference type="PRINTS" id="PR00469">
    <property type="entry name" value="PNDRDTASEII"/>
</dbReference>
<accession>A0A1X1UFZ3</accession>
<keyword evidence="2" id="KW-1185">Reference proteome</keyword>
<evidence type="ECO:0000313" key="1">
    <source>
        <dbReference type="EMBL" id="ORV55579.1"/>
    </source>
</evidence>
<reference evidence="1 2" key="1">
    <citation type="submission" date="2016-01" db="EMBL/GenBank/DDBJ databases">
        <title>The new phylogeny of the genus Mycobacterium.</title>
        <authorList>
            <person name="Tarcisio F."/>
            <person name="Conor M."/>
            <person name="Antonella G."/>
            <person name="Elisabetta G."/>
            <person name="Giulia F.S."/>
            <person name="Sara T."/>
            <person name="Anna F."/>
            <person name="Clotilde B."/>
            <person name="Roberto B."/>
            <person name="Veronica D.S."/>
            <person name="Fabio R."/>
            <person name="Monica P."/>
            <person name="Olivier J."/>
            <person name="Enrico T."/>
            <person name="Nicola S."/>
        </authorList>
    </citation>
    <scope>NUCLEOTIDE SEQUENCE [LARGE SCALE GENOMIC DNA]</scope>
    <source>
        <strain evidence="1 2">DSM 45731</strain>
    </source>
</reference>
<evidence type="ECO:0000313" key="2">
    <source>
        <dbReference type="Proteomes" id="UP000194000"/>
    </source>
</evidence>
<keyword evidence="1" id="KW-0503">Monooxygenase</keyword>
<dbReference type="PANTHER" id="PTHR42877:SF4">
    <property type="entry name" value="FAD_NAD(P)-BINDING DOMAIN-CONTAINING PROTEIN-RELATED"/>
    <property type="match status" value="1"/>
</dbReference>
<gene>
    <name evidence="1" type="ORF">AWC06_04055</name>
</gene>
<dbReference type="AlphaFoldDB" id="A0A1X1UFZ3"/>
<dbReference type="STRING" id="1260918.AWC06_04055"/>
<dbReference type="EMBL" id="LQOW01000034">
    <property type="protein sequence ID" value="ORV55579.1"/>
    <property type="molecule type" value="Genomic_DNA"/>
</dbReference>
<dbReference type="OrthoDB" id="5168853at2"/>
<protein>
    <submittedName>
        <fullName evidence="1">Monooxygenase</fullName>
    </submittedName>
</protein>
<dbReference type="Gene3D" id="3.50.50.60">
    <property type="entry name" value="FAD/NAD(P)-binding domain"/>
    <property type="match status" value="2"/>
</dbReference>
<comment type="caution">
    <text evidence="1">The sequence shown here is derived from an EMBL/GenBank/DDBJ whole genome shotgun (WGS) entry which is preliminary data.</text>
</comment>
<organism evidence="1 2">
    <name type="scientific">Mycobacterium fragae</name>
    <dbReference type="NCBI Taxonomy" id="1260918"/>
    <lineage>
        <taxon>Bacteria</taxon>
        <taxon>Bacillati</taxon>
        <taxon>Actinomycetota</taxon>
        <taxon>Actinomycetes</taxon>
        <taxon>Mycobacteriales</taxon>
        <taxon>Mycobacteriaceae</taxon>
        <taxon>Mycobacterium</taxon>
    </lineage>
</organism>